<dbReference type="OrthoDB" id="434126at2759"/>
<dbReference type="GeneID" id="16071966"/>
<feature type="transmembrane region" description="Helical" evidence="10">
    <location>
        <begin position="113"/>
        <end position="130"/>
    </location>
</feature>
<evidence type="ECO:0000313" key="14">
    <source>
        <dbReference type="Proteomes" id="UP000007799"/>
    </source>
</evidence>
<feature type="transmembrane region" description="Helical" evidence="10">
    <location>
        <begin position="168"/>
        <end position="187"/>
    </location>
</feature>
<evidence type="ECO:0000256" key="3">
    <source>
        <dbReference type="ARBA" id="ARBA00022692"/>
    </source>
</evidence>
<feature type="domain" description="Lipase maturation factor 1/2 N-terminal" evidence="11">
    <location>
        <begin position="135"/>
        <end position="294"/>
    </location>
</feature>
<keyword evidence="5 10" id="KW-1133">Transmembrane helix</keyword>
<dbReference type="GO" id="GO:0005789">
    <property type="term" value="C:endoplasmic reticulum membrane"/>
    <property type="evidence" value="ECO:0007669"/>
    <property type="project" value="UniProtKB-SubCell"/>
</dbReference>
<dbReference type="OMA" id="HYTPWSQ"/>
<dbReference type="InterPro" id="IPR057434">
    <property type="entry name" value="LMF1/2_N"/>
</dbReference>
<feature type="compositionally biased region" description="Low complexity" evidence="9">
    <location>
        <begin position="683"/>
        <end position="697"/>
    </location>
</feature>
<feature type="transmembrane region" description="Helical" evidence="10">
    <location>
        <begin position="252"/>
        <end position="269"/>
    </location>
</feature>
<dbReference type="FunCoup" id="F2UH93">
    <property type="interactions" value="392"/>
</dbReference>
<dbReference type="GO" id="GO:0051604">
    <property type="term" value="P:protein maturation"/>
    <property type="evidence" value="ECO:0007669"/>
    <property type="project" value="InterPro"/>
</dbReference>
<sequence length="708" mass="79285">MTCCSGCGARKSQGAVRHAFLMGISAVYAAAFVSIYLQLPGLYGATGLVPAQAQLEKAAVSEDNWLENFKAHPTALWLYQPLHEHVDTIMDAVALLGAFLSFVSVIYWRCRCLPVYAVLWFCYFSLYQVGNTFLYFQWDILLLEVGFLAAATAPLVCVRNQYHPGGDLMLSLVRWLFFRLMFLSGIVKLTSQCPTWWGLTAMDVHYESQCIPTPLAWFAHQLPHWFQAFSVVQVYVIEAVLPFGFFLPFSSVRVVCAVAQVVLMALIFVTGNYNFFNILTALLAIPVLYDNELKAVVSSRFVDMHVSARKQGLRLIKRLPWWAEALFLLIAALAVGTFTAHAFDVHVQADMHVPITATVAFTKQQFSHWLTRALEAGIVLGAIGVAVPCMVAVFKALRKCNLGHLASVLPRVGVAALLFAASIETLRWNDRAFRLHTAPGYEVVQQSHQLLDPLQVVTSYGLFRGMSGVGGRPEVSVEGSRDARTWHDYAFKSKPGKVTGRPPFIAPHQPRLDWQMWFAALGSIEHNPWLQHLAIRLLEGEPAVLDLLEKEQPDDMHVRPPKYIRMRHWTYHYTNATEAVGETAPLRGQWWKREMRPGLYMIEVSLESQANAIAAIRKHFHNGRSSLPSVDADACTESWLCVGTRAVRQAMRGQDEFMVMVSLFATMLVLQLISLALCNPNTSKKTNTTTTNNRNSKQPTAAASKKRQ</sequence>
<dbReference type="STRING" id="946362.F2UH93"/>
<evidence type="ECO:0000256" key="5">
    <source>
        <dbReference type="ARBA" id="ARBA00022989"/>
    </source>
</evidence>
<feature type="transmembrane region" description="Helical" evidence="10">
    <location>
        <begin position="225"/>
        <end position="245"/>
    </location>
</feature>
<reference evidence="13" key="1">
    <citation type="submission" date="2009-08" db="EMBL/GenBank/DDBJ databases">
        <title>Annotation of Salpingoeca rosetta.</title>
        <authorList>
            <consortium name="The Broad Institute Genome Sequencing Platform"/>
            <person name="Russ C."/>
            <person name="Cuomo C."/>
            <person name="Burger G."/>
            <person name="Gray M.W."/>
            <person name="Holland P.W.H."/>
            <person name="King N."/>
            <person name="Lang F.B.F."/>
            <person name="Roger A.J."/>
            <person name="Ruiz-Trillo I."/>
            <person name="Young S.K."/>
            <person name="Zeng Q."/>
            <person name="Gargeya S."/>
            <person name="Alvarado L."/>
            <person name="Berlin A."/>
            <person name="Chapman S.B."/>
            <person name="Chen Z."/>
            <person name="Freedman E."/>
            <person name="Gellesch M."/>
            <person name="Goldberg J."/>
            <person name="Griggs A."/>
            <person name="Gujja S."/>
            <person name="Heilman E."/>
            <person name="Heiman D."/>
            <person name="Howarth C."/>
            <person name="Mehta T."/>
            <person name="Neiman D."/>
            <person name="Pearson M."/>
            <person name="Roberts A."/>
            <person name="Saif S."/>
            <person name="Shea T."/>
            <person name="Shenoy N."/>
            <person name="Sisk P."/>
            <person name="Stolte C."/>
            <person name="Sykes S."/>
            <person name="White J."/>
            <person name="Yandava C."/>
            <person name="Haas B."/>
            <person name="Nusbaum C."/>
            <person name="Birren B."/>
        </authorList>
    </citation>
    <scope>NUCLEOTIDE SEQUENCE [LARGE SCALE GENOMIC DNA]</scope>
    <source>
        <strain evidence="13">ATCC 50818</strain>
    </source>
</reference>
<feature type="transmembrane region" description="Helical" evidence="10">
    <location>
        <begin position="275"/>
        <end position="291"/>
    </location>
</feature>
<dbReference type="eggNOG" id="ENOG502QTN6">
    <property type="taxonomic scope" value="Eukaryota"/>
</dbReference>
<keyword evidence="4" id="KW-0256">Endoplasmic reticulum</keyword>
<evidence type="ECO:0000256" key="7">
    <source>
        <dbReference type="ARBA" id="ARBA00023180"/>
    </source>
</evidence>
<evidence type="ECO:0000256" key="8">
    <source>
        <dbReference type="ARBA" id="ARBA00040643"/>
    </source>
</evidence>
<feature type="region of interest" description="Disordered" evidence="9">
    <location>
        <begin position="683"/>
        <end position="708"/>
    </location>
</feature>
<feature type="transmembrane region" description="Helical" evidence="10">
    <location>
        <begin position="319"/>
        <end position="343"/>
    </location>
</feature>
<accession>F2UH93</accession>
<dbReference type="InParanoid" id="F2UH93"/>
<feature type="domain" description="Lipase maturation factor 1/2 C-terminal" evidence="12">
    <location>
        <begin position="456"/>
        <end position="595"/>
    </location>
</feature>
<evidence type="ECO:0000256" key="4">
    <source>
        <dbReference type="ARBA" id="ARBA00022824"/>
    </source>
</evidence>
<dbReference type="PANTHER" id="PTHR14463">
    <property type="entry name" value="LIPASE MATURATION FACTOR"/>
    <property type="match status" value="1"/>
</dbReference>
<feature type="transmembrane region" description="Helical" evidence="10">
    <location>
        <begin position="657"/>
        <end position="677"/>
    </location>
</feature>
<evidence type="ECO:0000256" key="9">
    <source>
        <dbReference type="SAM" id="MobiDB-lite"/>
    </source>
</evidence>
<dbReference type="AlphaFoldDB" id="F2UH93"/>
<keyword evidence="3 10" id="KW-0812">Transmembrane</keyword>
<evidence type="ECO:0000256" key="1">
    <source>
        <dbReference type="ARBA" id="ARBA00004477"/>
    </source>
</evidence>
<keyword evidence="7" id="KW-0325">Glycoprotein</keyword>
<dbReference type="Pfam" id="PF06762">
    <property type="entry name" value="LMF1"/>
    <property type="match status" value="1"/>
</dbReference>
<evidence type="ECO:0000259" key="12">
    <source>
        <dbReference type="Pfam" id="PF25179"/>
    </source>
</evidence>
<evidence type="ECO:0000256" key="2">
    <source>
        <dbReference type="ARBA" id="ARBA00005512"/>
    </source>
</evidence>
<dbReference type="InterPro" id="IPR009613">
    <property type="entry name" value="LMF"/>
</dbReference>
<feature type="transmembrane region" description="Helical" evidence="10">
    <location>
        <begin position="19"/>
        <end position="39"/>
    </location>
</feature>
<evidence type="ECO:0000259" key="11">
    <source>
        <dbReference type="Pfam" id="PF06762"/>
    </source>
</evidence>
<comment type="subcellular location">
    <subcellularLocation>
        <location evidence="1">Endoplasmic reticulum membrane</location>
        <topology evidence="1">Multi-pass membrane protein</topology>
    </subcellularLocation>
</comment>
<name>F2UH93_SALR5</name>
<proteinExistence type="inferred from homology"/>
<protein>
    <recommendedName>
        <fullName evidence="8">Lipase maturation factor 2</fullName>
    </recommendedName>
</protein>
<evidence type="ECO:0000256" key="6">
    <source>
        <dbReference type="ARBA" id="ARBA00023136"/>
    </source>
</evidence>
<dbReference type="EMBL" id="GL832974">
    <property type="protein sequence ID" value="EGD76492.1"/>
    <property type="molecule type" value="Genomic_DNA"/>
</dbReference>
<keyword evidence="14" id="KW-1185">Reference proteome</keyword>
<feature type="transmembrane region" description="Helical" evidence="10">
    <location>
        <begin position="136"/>
        <end position="156"/>
    </location>
</feature>
<dbReference type="Proteomes" id="UP000007799">
    <property type="component" value="Unassembled WGS sequence"/>
</dbReference>
<evidence type="ECO:0000313" key="13">
    <source>
        <dbReference type="EMBL" id="EGD76492.1"/>
    </source>
</evidence>
<dbReference type="Pfam" id="PF25179">
    <property type="entry name" value="LMF1_C"/>
    <property type="match status" value="1"/>
</dbReference>
<dbReference type="InterPro" id="IPR057433">
    <property type="entry name" value="LMF1/2_C"/>
</dbReference>
<comment type="similarity">
    <text evidence="2">Belongs to the lipase maturation factor family.</text>
</comment>
<feature type="transmembrane region" description="Helical" evidence="10">
    <location>
        <begin position="376"/>
        <end position="397"/>
    </location>
</feature>
<organism evidence="14">
    <name type="scientific">Salpingoeca rosetta (strain ATCC 50818 / BSB-021)</name>
    <dbReference type="NCBI Taxonomy" id="946362"/>
    <lineage>
        <taxon>Eukaryota</taxon>
        <taxon>Choanoflagellata</taxon>
        <taxon>Craspedida</taxon>
        <taxon>Salpingoecidae</taxon>
        <taxon>Salpingoeca</taxon>
    </lineage>
</organism>
<dbReference type="KEGG" id="sre:PTSG_07609"/>
<dbReference type="RefSeq" id="XP_004991406.1">
    <property type="nucleotide sequence ID" value="XM_004991349.1"/>
</dbReference>
<keyword evidence="6 10" id="KW-0472">Membrane</keyword>
<gene>
    <name evidence="13" type="ORF">PTSG_07609</name>
</gene>
<feature type="transmembrane region" description="Helical" evidence="10">
    <location>
        <begin position="89"/>
        <end position="108"/>
    </location>
</feature>
<evidence type="ECO:0000256" key="10">
    <source>
        <dbReference type="SAM" id="Phobius"/>
    </source>
</evidence>
<dbReference type="PANTHER" id="PTHR14463:SF5">
    <property type="entry name" value="LIPASE MATURATION FACTOR 2"/>
    <property type="match status" value="1"/>
</dbReference>